<dbReference type="EMBL" id="NVPQ01000070">
    <property type="protein sequence ID" value="PDY38236.1"/>
    <property type="molecule type" value="Genomic_DNA"/>
</dbReference>
<sequence>MREHNLIFSTRSKQKDNYHIYIITYFWLILNIISIIKQYIYIEKFITNLVKTQLNFTQKFTFI</sequence>
<comment type="caution">
    <text evidence="3">The sequence shown here is derived from an EMBL/GenBank/DDBJ whole genome shotgun (WGS) entry which is preliminary data.</text>
</comment>
<evidence type="ECO:0008006" key="6">
    <source>
        <dbReference type="Google" id="ProtNLM"/>
    </source>
</evidence>
<proteinExistence type="predicted"/>
<name>A0A2A7VVK3_9BACI</name>
<gene>
    <name evidence="3" type="ORF">CN684_21440</name>
    <name evidence="2" type="ORF">COO17_21580</name>
</gene>
<dbReference type="Proteomes" id="UP000220111">
    <property type="component" value="Unassembled WGS sequence"/>
</dbReference>
<feature type="transmembrane region" description="Helical" evidence="1">
    <location>
        <begin position="20"/>
        <end position="42"/>
    </location>
</feature>
<evidence type="ECO:0000313" key="3">
    <source>
        <dbReference type="EMBL" id="PEJ05071.1"/>
    </source>
</evidence>
<accession>A0A2A7VVK3</accession>
<keyword evidence="1" id="KW-0812">Transmembrane</keyword>
<evidence type="ECO:0000256" key="1">
    <source>
        <dbReference type="SAM" id="Phobius"/>
    </source>
</evidence>
<reference evidence="4 5" key="1">
    <citation type="submission" date="2017-09" db="EMBL/GenBank/DDBJ databases">
        <title>Large-scale bioinformatics analysis of Bacillus genomes uncovers conserved roles of natural products in bacterial physiology.</title>
        <authorList>
            <consortium name="Agbiome Team Llc"/>
            <person name="Bleich R.M."/>
            <person name="Grubbs K.J."/>
            <person name="Santa Maria K.C."/>
            <person name="Allen S.E."/>
            <person name="Farag S."/>
            <person name="Shank E.A."/>
            <person name="Bowers A."/>
        </authorList>
    </citation>
    <scope>NUCLEOTIDE SEQUENCE [LARGE SCALE GENOMIC DNA]</scope>
    <source>
        <strain evidence="3 4">AFS004017</strain>
        <strain evidence="2 5">AFS098222</strain>
    </source>
</reference>
<evidence type="ECO:0000313" key="4">
    <source>
        <dbReference type="Proteomes" id="UP000220045"/>
    </source>
</evidence>
<keyword evidence="1" id="KW-1133">Transmembrane helix</keyword>
<dbReference type="AlphaFoldDB" id="A0A2A7VVK3"/>
<organism evidence="3 4">
    <name type="scientific">Bacillus wiedmannii</name>
    <dbReference type="NCBI Taxonomy" id="1890302"/>
    <lineage>
        <taxon>Bacteria</taxon>
        <taxon>Bacillati</taxon>
        <taxon>Bacillota</taxon>
        <taxon>Bacilli</taxon>
        <taxon>Bacillales</taxon>
        <taxon>Bacillaceae</taxon>
        <taxon>Bacillus</taxon>
        <taxon>Bacillus cereus group</taxon>
    </lineage>
</organism>
<keyword evidence="1" id="KW-0472">Membrane</keyword>
<evidence type="ECO:0000313" key="5">
    <source>
        <dbReference type="Proteomes" id="UP000220111"/>
    </source>
</evidence>
<protein>
    <recommendedName>
        <fullName evidence="6">Transmembrane protein</fullName>
    </recommendedName>
</protein>
<dbReference type="Proteomes" id="UP000220045">
    <property type="component" value="Unassembled WGS sequence"/>
</dbReference>
<dbReference type="EMBL" id="NUEL01000036">
    <property type="protein sequence ID" value="PEJ05071.1"/>
    <property type="molecule type" value="Genomic_DNA"/>
</dbReference>
<evidence type="ECO:0000313" key="2">
    <source>
        <dbReference type="EMBL" id="PDY38236.1"/>
    </source>
</evidence>